<accession>A0A9P6DYK4</accession>
<evidence type="ECO:0000313" key="3">
    <source>
        <dbReference type="EMBL" id="KAF9519576.1"/>
    </source>
</evidence>
<keyword evidence="2" id="KW-0812">Transmembrane</keyword>
<keyword evidence="4" id="KW-1185">Reference proteome</keyword>
<protein>
    <submittedName>
        <fullName evidence="3">Uncharacterized protein</fullName>
    </submittedName>
</protein>
<reference evidence="3" key="1">
    <citation type="journal article" date="2020" name="Nat. Commun.">
        <title>Large-scale genome sequencing of mycorrhizal fungi provides insights into the early evolution of symbiotic traits.</title>
        <authorList>
            <person name="Miyauchi S."/>
            <person name="Kiss E."/>
            <person name="Kuo A."/>
            <person name="Drula E."/>
            <person name="Kohler A."/>
            <person name="Sanchez-Garcia M."/>
            <person name="Morin E."/>
            <person name="Andreopoulos B."/>
            <person name="Barry K.W."/>
            <person name="Bonito G."/>
            <person name="Buee M."/>
            <person name="Carver A."/>
            <person name="Chen C."/>
            <person name="Cichocki N."/>
            <person name="Clum A."/>
            <person name="Culley D."/>
            <person name="Crous P.W."/>
            <person name="Fauchery L."/>
            <person name="Girlanda M."/>
            <person name="Hayes R.D."/>
            <person name="Keri Z."/>
            <person name="LaButti K."/>
            <person name="Lipzen A."/>
            <person name="Lombard V."/>
            <person name="Magnuson J."/>
            <person name="Maillard F."/>
            <person name="Murat C."/>
            <person name="Nolan M."/>
            <person name="Ohm R.A."/>
            <person name="Pangilinan J."/>
            <person name="Pereira M.F."/>
            <person name="Perotto S."/>
            <person name="Peter M."/>
            <person name="Pfister S."/>
            <person name="Riley R."/>
            <person name="Sitrit Y."/>
            <person name="Stielow J.B."/>
            <person name="Szollosi G."/>
            <person name="Zifcakova L."/>
            <person name="Stursova M."/>
            <person name="Spatafora J.W."/>
            <person name="Tedersoo L."/>
            <person name="Vaario L.M."/>
            <person name="Yamada A."/>
            <person name="Yan M."/>
            <person name="Wang P."/>
            <person name="Xu J."/>
            <person name="Bruns T."/>
            <person name="Baldrian P."/>
            <person name="Vilgalys R."/>
            <person name="Dunand C."/>
            <person name="Henrissat B."/>
            <person name="Grigoriev I.V."/>
            <person name="Hibbett D."/>
            <person name="Nagy L.G."/>
            <person name="Martin F.M."/>
        </authorList>
    </citation>
    <scope>NUCLEOTIDE SEQUENCE</scope>
    <source>
        <strain evidence="3">UP504</strain>
    </source>
</reference>
<keyword evidence="2" id="KW-1133">Transmembrane helix</keyword>
<evidence type="ECO:0000256" key="1">
    <source>
        <dbReference type="SAM" id="MobiDB-lite"/>
    </source>
</evidence>
<feature type="transmembrane region" description="Helical" evidence="2">
    <location>
        <begin position="12"/>
        <end position="33"/>
    </location>
</feature>
<dbReference type="AlphaFoldDB" id="A0A9P6DYK4"/>
<evidence type="ECO:0000256" key="2">
    <source>
        <dbReference type="SAM" id="Phobius"/>
    </source>
</evidence>
<dbReference type="Proteomes" id="UP000886523">
    <property type="component" value="Unassembled WGS sequence"/>
</dbReference>
<name>A0A9P6DYK4_9AGAM</name>
<dbReference type="EMBL" id="MU128917">
    <property type="protein sequence ID" value="KAF9519576.1"/>
    <property type="molecule type" value="Genomic_DNA"/>
</dbReference>
<comment type="caution">
    <text evidence="3">The sequence shown here is derived from an EMBL/GenBank/DDBJ whole genome shotgun (WGS) entry which is preliminary data.</text>
</comment>
<gene>
    <name evidence="3" type="ORF">BS47DRAFT_1358159</name>
</gene>
<feature type="compositionally biased region" description="Basic and acidic residues" evidence="1">
    <location>
        <begin position="92"/>
        <end position="103"/>
    </location>
</feature>
<evidence type="ECO:0000313" key="4">
    <source>
        <dbReference type="Proteomes" id="UP000886523"/>
    </source>
</evidence>
<feature type="region of interest" description="Disordered" evidence="1">
    <location>
        <begin position="87"/>
        <end position="123"/>
    </location>
</feature>
<keyword evidence="2" id="KW-0472">Membrane</keyword>
<sequence length="123" mass="13975">MHYNWPKIEYLGGMYVFIIYLYEACAAPNWALFRSRKSGIEWTQPQDPEELEEDHTPAAAGVWSYSCAKREAKAALVVLLQHRLRFSPPTDLHNDDPNPDGRLEINAGRNPPNTPHTCAAPTR</sequence>
<organism evidence="3 4">
    <name type="scientific">Hydnum rufescens UP504</name>
    <dbReference type="NCBI Taxonomy" id="1448309"/>
    <lineage>
        <taxon>Eukaryota</taxon>
        <taxon>Fungi</taxon>
        <taxon>Dikarya</taxon>
        <taxon>Basidiomycota</taxon>
        <taxon>Agaricomycotina</taxon>
        <taxon>Agaricomycetes</taxon>
        <taxon>Cantharellales</taxon>
        <taxon>Hydnaceae</taxon>
        <taxon>Hydnum</taxon>
    </lineage>
</organism>
<proteinExistence type="predicted"/>